<dbReference type="GO" id="GO:0015450">
    <property type="term" value="F:protein-transporting ATPase activity"/>
    <property type="evidence" value="ECO:0007669"/>
    <property type="project" value="InterPro"/>
</dbReference>
<evidence type="ECO:0000256" key="9">
    <source>
        <dbReference type="PROSITE-ProRule" id="PRU00278"/>
    </source>
</evidence>
<keyword evidence="6 11" id="KW-1133">Transmembrane helix</keyword>
<dbReference type="NCBIfam" id="TIGR00916">
    <property type="entry name" value="2A0604s01"/>
    <property type="match status" value="1"/>
</dbReference>
<comment type="caution">
    <text evidence="13">The sequence shown here is derived from an EMBL/GenBank/DDBJ whole genome shotgun (WGS) entry which is preliminary data.</text>
</comment>
<dbReference type="Gene3D" id="3.10.50.40">
    <property type="match status" value="1"/>
</dbReference>
<dbReference type="SUPFAM" id="SSF54534">
    <property type="entry name" value="FKBP-like"/>
    <property type="match status" value="1"/>
</dbReference>
<dbReference type="PANTHER" id="PTHR30081:SF1">
    <property type="entry name" value="PROTEIN TRANSLOCASE SUBUNIT SECD"/>
    <property type="match status" value="1"/>
</dbReference>
<evidence type="ECO:0000256" key="10">
    <source>
        <dbReference type="SAM" id="MobiDB-lite"/>
    </source>
</evidence>
<dbReference type="InterPro" id="IPR001036">
    <property type="entry name" value="Acrflvin-R"/>
</dbReference>
<feature type="transmembrane region" description="Helical" evidence="11">
    <location>
        <begin position="318"/>
        <end position="339"/>
    </location>
</feature>
<evidence type="ECO:0000256" key="2">
    <source>
        <dbReference type="ARBA" id="ARBA00022448"/>
    </source>
</evidence>
<feature type="region of interest" description="Disordered" evidence="10">
    <location>
        <begin position="1"/>
        <end position="25"/>
    </location>
</feature>
<dbReference type="PANTHER" id="PTHR30081">
    <property type="entry name" value="PROTEIN-EXPORT MEMBRANE PROTEIN SEC"/>
    <property type="match status" value="1"/>
</dbReference>
<keyword evidence="3" id="KW-1003">Cell membrane</keyword>
<dbReference type="GO" id="GO:0005886">
    <property type="term" value="C:plasma membrane"/>
    <property type="evidence" value="ECO:0007669"/>
    <property type="project" value="UniProtKB-SubCell"/>
</dbReference>
<comment type="subcellular location">
    <subcellularLocation>
        <location evidence="1">Cell membrane</location>
        <topology evidence="1">Multi-pass membrane protein</topology>
    </subcellularLocation>
</comment>
<evidence type="ECO:0000256" key="4">
    <source>
        <dbReference type="ARBA" id="ARBA00022692"/>
    </source>
</evidence>
<dbReference type="Gene3D" id="3.30.1360.200">
    <property type="match status" value="1"/>
</dbReference>
<dbReference type="InterPro" id="IPR046357">
    <property type="entry name" value="PPIase_dom_sf"/>
</dbReference>
<gene>
    <name evidence="13" type="primary">secD</name>
    <name evidence="13" type="ORF">COT25_02590</name>
</gene>
<dbReference type="InterPro" id="IPR054384">
    <property type="entry name" value="SecDF_P1_head"/>
</dbReference>
<evidence type="ECO:0000313" key="13">
    <source>
        <dbReference type="EMBL" id="PIS41522.1"/>
    </source>
</evidence>
<dbReference type="PROSITE" id="PS50198">
    <property type="entry name" value="PPIC_PPIASE_2"/>
    <property type="match status" value="1"/>
</dbReference>
<dbReference type="Pfam" id="PF13616">
    <property type="entry name" value="Rotamase_3"/>
    <property type="match status" value="1"/>
</dbReference>
<dbReference type="NCBIfam" id="TIGR01129">
    <property type="entry name" value="secD"/>
    <property type="match status" value="1"/>
</dbReference>
<keyword evidence="4 11" id="KW-0812">Transmembrane</keyword>
<keyword evidence="9" id="KW-0413">Isomerase</keyword>
<evidence type="ECO:0000256" key="11">
    <source>
        <dbReference type="SAM" id="Phobius"/>
    </source>
</evidence>
<feature type="transmembrane region" description="Helical" evidence="11">
    <location>
        <begin position="265"/>
        <end position="285"/>
    </location>
</feature>
<evidence type="ECO:0000256" key="5">
    <source>
        <dbReference type="ARBA" id="ARBA00022927"/>
    </source>
</evidence>
<dbReference type="InterPro" id="IPR022813">
    <property type="entry name" value="SecD/SecF_arch_bac"/>
</dbReference>
<reference evidence="14" key="1">
    <citation type="submission" date="2017-09" db="EMBL/GenBank/DDBJ databases">
        <title>Depth-based differentiation of microbial function through sediment-hosted aquifers and enrichment of novel symbionts in the deep terrestrial subsurface.</title>
        <authorList>
            <person name="Probst A.J."/>
            <person name="Ladd B."/>
            <person name="Jarett J.K."/>
            <person name="Geller-Mcgrath D.E."/>
            <person name="Sieber C.M.K."/>
            <person name="Emerson J.B."/>
            <person name="Anantharaman K."/>
            <person name="Thomas B.C."/>
            <person name="Malmstrom R."/>
            <person name="Stieglmeier M."/>
            <person name="Klingl A."/>
            <person name="Woyke T."/>
            <person name="Ryan C.M."/>
            <person name="Banfield J.F."/>
        </authorList>
    </citation>
    <scope>NUCLEOTIDE SEQUENCE [LARGE SCALE GENOMIC DNA]</scope>
</reference>
<dbReference type="InterPro" id="IPR005791">
    <property type="entry name" value="SecD"/>
</dbReference>
<dbReference type="HAMAP" id="MF_01463_B">
    <property type="entry name" value="SecD_B"/>
    <property type="match status" value="1"/>
</dbReference>
<feature type="transmembrane region" description="Helical" evidence="11">
    <location>
        <begin position="292"/>
        <end position="312"/>
    </location>
</feature>
<keyword evidence="8 11" id="KW-0472">Membrane</keyword>
<evidence type="ECO:0000313" key="14">
    <source>
        <dbReference type="Proteomes" id="UP000228711"/>
    </source>
</evidence>
<feature type="non-terminal residue" evidence="13">
    <location>
        <position position="1"/>
    </location>
</feature>
<dbReference type="Proteomes" id="UP000228711">
    <property type="component" value="Unassembled WGS sequence"/>
</dbReference>
<feature type="transmembrane region" description="Helical" evidence="11">
    <location>
        <begin position="372"/>
        <end position="389"/>
    </location>
</feature>
<dbReference type="InterPro" id="IPR055344">
    <property type="entry name" value="SecD_SecF_C_bact"/>
</dbReference>
<dbReference type="SUPFAM" id="SSF82866">
    <property type="entry name" value="Multidrug efflux transporter AcrB transmembrane domain"/>
    <property type="match status" value="1"/>
</dbReference>
<evidence type="ECO:0000256" key="7">
    <source>
        <dbReference type="ARBA" id="ARBA00023010"/>
    </source>
</evidence>
<feature type="domain" description="PpiC" evidence="12">
    <location>
        <begin position="1"/>
        <end position="114"/>
    </location>
</feature>
<dbReference type="InterPro" id="IPR000297">
    <property type="entry name" value="PPIase_PpiC"/>
</dbReference>
<keyword evidence="5" id="KW-0653">Protein transport</keyword>
<dbReference type="AlphaFoldDB" id="A0A2H0YUV2"/>
<evidence type="ECO:0000256" key="6">
    <source>
        <dbReference type="ARBA" id="ARBA00022989"/>
    </source>
</evidence>
<accession>A0A2H0YUV2</accession>
<dbReference type="GO" id="GO:0003755">
    <property type="term" value="F:peptidyl-prolyl cis-trans isomerase activity"/>
    <property type="evidence" value="ECO:0007669"/>
    <property type="project" value="UniProtKB-KW"/>
</dbReference>
<feature type="transmembrane region" description="Helical" evidence="11">
    <location>
        <begin position="395"/>
        <end position="415"/>
    </location>
</feature>
<evidence type="ECO:0000256" key="1">
    <source>
        <dbReference type="ARBA" id="ARBA00004651"/>
    </source>
</evidence>
<evidence type="ECO:0000256" key="8">
    <source>
        <dbReference type="ARBA" id="ARBA00023136"/>
    </source>
</evidence>
<sequence>LQFKEEADPVPLTDEEKQEAEAENAAVKQKAQDILNQALAGFDFAELANTYSEDPSNVIDPTTDEMAGGDLGFARQGSYAQEFDDVLFTKMGDGEIYPELVETQFGYHVIKRTASQTIDENGEHVQQVRASHVLFRTRSTTGSIQDPYTTTGLTGKNLRRANVQFAQTTNEPEVGLQFDSEGAKLFGEITKRNLGKTVAIYLDGVPISTPVVNTEITNGQAVISGNFTLDEAKDLVKRLNSGALPVPITLIQQQTVQASLGEQSIYKSFFAGLLGFALVALFMIAYYRLPGLLAVLALTIYTVIVLAIFKLWPVTMTLAGVAGFILSIGIAVDANILIFERTKEELRSGAPLLRAIETGFERAWASIRDSNFSSIITSLILIWFGTSFIKGFAVTLTIGILISMFSAITITRTLLRLTIGKNGKRSLWLFGVKEEQTKETD</sequence>
<keyword evidence="9" id="KW-0697">Rotamase</keyword>
<dbReference type="PRINTS" id="PR00702">
    <property type="entry name" value="ACRIFLAVINRP"/>
</dbReference>
<dbReference type="InterPro" id="IPR048634">
    <property type="entry name" value="SecD_SecF_C"/>
</dbReference>
<protein>
    <submittedName>
        <fullName evidence="13">Protein translocase subunit SecD</fullName>
    </submittedName>
</protein>
<keyword evidence="7" id="KW-0811">Translocation</keyword>
<dbReference type="EMBL" id="PEXV01000088">
    <property type="protein sequence ID" value="PIS41522.1"/>
    <property type="molecule type" value="Genomic_DNA"/>
</dbReference>
<keyword evidence="2" id="KW-0813">Transport</keyword>
<dbReference type="Pfam" id="PF02355">
    <property type="entry name" value="SecD_SecF_C"/>
    <property type="match status" value="1"/>
</dbReference>
<dbReference type="GO" id="GO:0006886">
    <property type="term" value="P:intracellular protein transport"/>
    <property type="evidence" value="ECO:0007669"/>
    <property type="project" value="InterPro"/>
</dbReference>
<dbReference type="Pfam" id="PF22599">
    <property type="entry name" value="SecDF_P1_head"/>
    <property type="match status" value="1"/>
</dbReference>
<name>A0A2H0YUV2_9BACT</name>
<proteinExistence type="inferred from homology"/>
<evidence type="ECO:0000259" key="12">
    <source>
        <dbReference type="PROSITE" id="PS50198"/>
    </source>
</evidence>
<organism evidence="13 14">
    <name type="scientific">Candidatus Kerfeldbacteria bacterium CG08_land_8_20_14_0_20_42_7</name>
    <dbReference type="NCBI Taxonomy" id="2014245"/>
    <lineage>
        <taxon>Bacteria</taxon>
        <taxon>Candidatus Kerfeldiibacteriota</taxon>
    </lineage>
</organism>
<dbReference type="FunFam" id="1.20.1640.10:FF:000004">
    <property type="entry name" value="Protein translocase subunit SecD"/>
    <property type="match status" value="1"/>
</dbReference>
<evidence type="ECO:0000256" key="3">
    <source>
        <dbReference type="ARBA" id="ARBA00022475"/>
    </source>
</evidence>